<proteinExistence type="predicted"/>
<evidence type="ECO:0000313" key="2">
    <source>
        <dbReference type="EMBL" id="KAA6352935.1"/>
    </source>
</evidence>
<dbReference type="EMBL" id="SNRW01039044">
    <property type="protein sequence ID" value="KAA6352935.1"/>
    <property type="molecule type" value="Genomic_DNA"/>
</dbReference>
<evidence type="ECO:0000256" key="1">
    <source>
        <dbReference type="SAM" id="MobiDB-lite"/>
    </source>
</evidence>
<gene>
    <name evidence="2" type="ORF">EZS28_051538</name>
</gene>
<name>A0A5J4T6D9_9EUKA</name>
<dbReference type="Proteomes" id="UP000324800">
    <property type="component" value="Unassembled WGS sequence"/>
</dbReference>
<reference evidence="2 3" key="1">
    <citation type="submission" date="2019-03" db="EMBL/GenBank/DDBJ databases">
        <title>Single cell metagenomics reveals metabolic interactions within the superorganism composed of flagellate Streblomastix strix and complex community of Bacteroidetes bacteria on its surface.</title>
        <authorList>
            <person name="Treitli S.C."/>
            <person name="Kolisko M."/>
            <person name="Husnik F."/>
            <person name="Keeling P."/>
            <person name="Hampl V."/>
        </authorList>
    </citation>
    <scope>NUCLEOTIDE SEQUENCE [LARGE SCALE GENOMIC DNA]</scope>
    <source>
        <strain evidence="2">ST1C</strain>
    </source>
</reference>
<feature type="region of interest" description="Disordered" evidence="1">
    <location>
        <begin position="1"/>
        <end position="74"/>
    </location>
</feature>
<accession>A0A5J4T6D9</accession>
<feature type="compositionally biased region" description="Polar residues" evidence="1">
    <location>
        <begin position="50"/>
        <end position="65"/>
    </location>
</feature>
<feature type="non-terminal residue" evidence="2">
    <location>
        <position position="1"/>
    </location>
</feature>
<sequence>GFDIDELLNGAQQRQGQEEEENTWPMTGTHQMYTDKKKLKVKKGGEGALTNDNKTQSGFGSFQKSATKKSKAEDGFANQSKALTSEIAATLISEFPELLLAFNSQNEKGRIDLMTNMFH</sequence>
<comment type="caution">
    <text evidence="2">The sequence shown here is derived from an EMBL/GenBank/DDBJ whole genome shotgun (WGS) entry which is preliminary data.</text>
</comment>
<dbReference type="AlphaFoldDB" id="A0A5J4T6D9"/>
<evidence type="ECO:0000313" key="3">
    <source>
        <dbReference type="Proteomes" id="UP000324800"/>
    </source>
</evidence>
<protein>
    <submittedName>
        <fullName evidence="2">Uncharacterized protein</fullName>
    </submittedName>
</protein>
<organism evidence="2 3">
    <name type="scientific">Streblomastix strix</name>
    <dbReference type="NCBI Taxonomy" id="222440"/>
    <lineage>
        <taxon>Eukaryota</taxon>
        <taxon>Metamonada</taxon>
        <taxon>Preaxostyla</taxon>
        <taxon>Oxymonadida</taxon>
        <taxon>Streblomastigidae</taxon>
        <taxon>Streblomastix</taxon>
    </lineage>
</organism>